<dbReference type="PIRSF" id="PIRSF005763">
    <property type="entry name" value="Txn_reg_ModE"/>
    <property type="match status" value="1"/>
</dbReference>
<name>D4H3Q0_DENA2</name>
<protein>
    <submittedName>
        <fullName evidence="7">Putative transcriptional regulator, ModE family</fullName>
    </submittedName>
</protein>
<feature type="domain" description="Mop" evidence="6">
    <location>
        <begin position="165"/>
        <end position="231"/>
    </location>
</feature>
<evidence type="ECO:0000256" key="1">
    <source>
        <dbReference type="ARBA" id="ARBA00008110"/>
    </source>
</evidence>
<proteinExistence type="inferred from homology"/>
<dbReference type="PROSITE" id="PS51866">
    <property type="entry name" value="MOP"/>
    <property type="match status" value="1"/>
</dbReference>
<dbReference type="InterPro" id="IPR016462">
    <property type="entry name" value="ModE"/>
</dbReference>
<dbReference type="eggNOG" id="COG4148">
    <property type="taxonomic scope" value="Bacteria"/>
</dbReference>
<dbReference type="InterPro" id="IPR003725">
    <property type="entry name" value="ModE-bd_N"/>
</dbReference>
<evidence type="ECO:0000256" key="2">
    <source>
        <dbReference type="ARBA" id="ARBA00022448"/>
    </source>
</evidence>
<evidence type="ECO:0000256" key="4">
    <source>
        <dbReference type="ARBA" id="ARBA00022737"/>
    </source>
</evidence>
<dbReference type="FunCoup" id="D4H3Q0">
    <property type="interactions" value="17"/>
</dbReference>
<reference evidence="7 8" key="1">
    <citation type="journal article" date="2010" name="Stand. Genomic Sci.">
        <title>Complete genome sequence of Denitrovibrio acetiphilus type strain (N2460).</title>
        <authorList>
            <person name="Kiss H."/>
            <person name="Lang E."/>
            <person name="Lapidus A."/>
            <person name="Copeland A."/>
            <person name="Nolan M."/>
            <person name="Glavina Del Rio T."/>
            <person name="Chen F."/>
            <person name="Lucas S."/>
            <person name="Tice H."/>
            <person name="Cheng J.F."/>
            <person name="Han C."/>
            <person name="Goodwin L."/>
            <person name="Pitluck S."/>
            <person name="Liolios K."/>
            <person name="Pati A."/>
            <person name="Ivanova N."/>
            <person name="Mavromatis K."/>
            <person name="Chen A."/>
            <person name="Palaniappan K."/>
            <person name="Land M."/>
            <person name="Hauser L."/>
            <person name="Chang Y.J."/>
            <person name="Jeffries C.D."/>
            <person name="Detter J.C."/>
            <person name="Brettin T."/>
            <person name="Spring S."/>
            <person name="Rohde M."/>
            <person name="Goker M."/>
            <person name="Woyke T."/>
            <person name="Bristow J."/>
            <person name="Eisen J.A."/>
            <person name="Markowitz V."/>
            <person name="Hugenholtz P."/>
            <person name="Kyrpides N.C."/>
            <person name="Klenk H.P."/>
        </authorList>
    </citation>
    <scope>NUCLEOTIDE SEQUENCE [LARGE SCALE GENOMIC DNA]</scope>
    <source>
        <strain evidence="8">DSM 12809 / NBRC 114555 / N2460</strain>
    </source>
</reference>
<dbReference type="GO" id="GO:0003700">
    <property type="term" value="F:DNA-binding transcription factor activity"/>
    <property type="evidence" value="ECO:0007669"/>
    <property type="project" value="InterPro"/>
</dbReference>
<dbReference type="InterPro" id="IPR008995">
    <property type="entry name" value="Mo/tungstate-bd_C_term_dom"/>
</dbReference>
<dbReference type="RefSeq" id="WP_013011653.1">
    <property type="nucleotide sequence ID" value="NC_013943.1"/>
</dbReference>
<dbReference type="Proteomes" id="UP000002012">
    <property type="component" value="Chromosome"/>
</dbReference>
<dbReference type="SUPFAM" id="SSF46785">
    <property type="entry name" value="Winged helix' DNA-binding domain"/>
    <property type="match status" value="1"/>
</dbReference>
<dbReference type="GO" id="GO:0015689">
    <property type="term" value="P:molybdate ion transport"/>
    <property type="evidence" value="ECO:0007669"/>
    <property type="project" value="UniProtKB-UniRule"/>
</dbReference>
<evidence type="ECO:0000313" key="8">
    <source>
        <dbReference type="Proteomes" id="UP000002012"/>
    </source>
</evidence>
<keyword evidence="4" id="KW-0677">Repeat</keyword>
<dbReference type="SUPFAM" id="SSF50331">
    <property type="entry name" value="MOP-like"/>
    <property type="match status" value="1"/>
</dbReference>
<dbReference type="PANTHER" id="PTHR30432">
    <property type="entry name" value="TRANSCRIPTIONAL REGULATOR MODE"/>
    <property type="match status" value="1"/>
</dbReference>
<keyword evidence="8" id="KW-1185">Reference proteome</keyword>
<evidence type="ECO:0000256" key="3">
    <source>
        <dbReference type="ARBA" id="ARBA00022505"/>
    </source>
</evidence>
<dbReference type="GO" id="GO:0030151">
    <property type="term" value="F:molybdenum ion binding"/>
    <property type="evidence" value="ECO:0007669"/>
    <property type="project" value="UniProtKB-UniRule"/>
</dbReference>
<dbReference type="InterPro" id="IPR036388">
    <property type="entry name" value="WH-like_DNA-bd_sf"/>
</dbReference>
<dbReference type="Gene3D" id="1.10.10.10">
    <property type="entry name" value="Winged helix-like DNA-binding domain superfamily/Winged helix DNA-binding domain"/>
    <property type="match status" value="1"/>
</dbReference>
<dbReference type="InterPro" id="IPR000847">
    <property type="entry name" value="LysR_HTH_N"/>
</dbReference>
<dbReference type="STRING" id="522772.Dacet_2390"/>
<dbReference type="InterPro" id="IPR004606">
    <property type="entry name" value="Mop_domain"/>
</dbReference>
<dbReference type="EMBL" id="CP001968">
    <property type="protein sequence ID" value="ADD69152.1"/>
    <property type="molecule type" value="Genomic_DNA"/>
</dbReference>
<dbReference type="OrthoDB" id="9800709at2"/>
<dbReference type="Gene3D" id="2.40.50.100">
    <property type="match status" value="1"/>
</dbReference>
<dbReference type="InterPro" id="IPR005116">
    <property type="entry name" value="Transp-assoc_OB_typ1"/>
</dbReference>
<dbReference type="NCBIfam" id="TIGR00637">
    <property type="entry name" value="ModE_repress"/>
    <property type="match status" value="1"/>
</dbReference>
<dbReference type="KEGG" id="dap:Dacet_2390"/>
<dbReference type="AlphaFoldDB" id="D4H3Q0"/>
<organism evidence="7 8">
    <name type="scientific">Denitrovibrio acetiphilus (strain DSM 12809 / NBRC 114555 / N2460)</name>
    <dbReference type="NCBI Taxonomy" id="522772"/>
    <lineage>
        <taxon>Bacteria</taxon>
        <taxon>Pseudomonadati</taxon>
        <taxon>Deferribacterota</taxon>
        <taxon>Deferribacteres</taxon>
        <taxon>Deferribacterales</taxon>
        <taxon>Geovibrionaceae</taxon>
        <taxon>Denitrovibrio</taxon>
    </lineage>
</organism>
<keyword evidence="3 5" id="KW-0500">Molybdenum</keyword>
<evidence type="ECO:0000313" key="7">
    <source>
        <dbReference type="EMBL" id="ADD69152.1"/>
    </source>
</evidence>
<dbReference type="eggNOG" id="COG2005">
    <property type="taxonomic scope" value="Bacteria"/>
</dbReference>
<dbReference type="PaxDb" id="522772-Dacet_2390"/>
<gene>
    <name evidence="7" type="ordered locus">Dacet_2390</name>
</gene>
<dbReference type="InParanoid" id="D4H3Q0"/>
<dbReference type="PANTHER" id="PTHR30432:SF1">
    <property type="entry name" value="DNA-BINDING TRANSCRIPTIONAL DUAL REGULATOR MODE"/>
    <property type="match status" value="1"/>
</dbReference>
<comment type="similarity">
    <text evidence="1 5">Belongs to the ModE family.</text>
</comment>
<dbReference type="Pfam" id="PF00126">
    <property type="entry name" value="HTH_1"/>
    <property type="match status" value="1"/>
</dbReference>
<dbReference type="Pfam" id="PF03459">
    <property type="entry name" value="TOBE"/>
    <property type="match status" value="1"/>
</dbReference>
<dbReference type="InterPro" id="IPR051815">
    <property type="entry name" value="Molybdate_resp_trans_reg"/>
</dbReference>
<evidence type="ECO:0000256" key="5">
    <source>
        <dbReference type="PIRNR" id="PIRNR005763"/>
    </source>
</evidence>
<dbReference type="HOGENOM" id="CLU_087839_1_0_0"/>
<accession>D4H3Q0</accession>
<evidence type="ECO:0000259" key="6">
    <source>
        <dbReference type="PROSITE" id="PS51866"/>
    </source>
</evidence>
<dbReference type="InterPro" id="IPR036390">
    <property type="entry name" value="WH_DNA-bd_sf"/>
</dbReference>
<keyword evidence="2 5" id="KW-0813">Transport</keyword>
<sequence length="232" mass="25121">MKVEGKLWIDINGLGTAGQLRIRLLELIDEMGSIKKAAESIGMSYKGAWDNINSLNGIFGQNLVERKTGGRGGGGTRLTDQGLNLVKTYNHYSRIHELYLTDISQMNCLDAEITDLSHDDYAEAQTTHGDMIACVTLDADIGQGDQVNLFIKPSDIILLNSGDFEASARNLLKTKVKSISDSEGKSDIVLVSENGTPLSVVVTTASAHKMKLKKGSDVYALFKTASVLATLR</sequence>